<evidence type="ECO:0000313" key="1">
    <source>
        <dbReference type="EMBL" id="BBI35930.1"/>
    </source>
</evidence>
<organism evidence="1 2">
    <name type="scientific">Cohnella abietis</name>
    <dbReference type="NCBI Taxonomy" id="2507935"/>
    <lineage>
        <taxon>Bacteria</taxon>
        <taxon>Bacillati</taxon>
        <taxon>Bacillota</taxon>
        <taxon>Bacilli</taxon>
        <taxon>Bacillales</taxon>
        <taxon>Paenibacillaceae</taxon>
        <taxon>Cohnella</taxon>
    </lineage>
</organism>
<dbReference type="InterPro" id="IPR008773">
    <property type="entry name" value="PhnI"/>
</dbReference>
<dbReference type="EMBL" id="AP019400">
    <property type="protein sequence ID" value="BBI35930.1"/>
    <property type="molecule type" value="Genomic_DNA"/>
</dbReference>
<reference evidence="1 2" key="1">
    <citation type="submission" date="2019-01" db="EMBL/GenBank/DDBJ databases">
        <title>Complete genome sequence of Cohnella hallensis HS21 isolated from Korean fir (Abies koreana) rhizospheric soil.</title>
        <authorList>
            <person name="Jiang L."/>
            <person name="Kang S.W."/>
            <person name="Kim S."/>
            <person name="Jung J."/>
            <person name="Kim C.Y."/>
            <person name="Kim D.H."/>
            <person name="Kim S.W."/>
            <person name="Lee J."/>
        </authorList>
    </citation>
    <scope>NUCLEOTIDE SEQUENCE [LARGE SCALE GENOMIC DNA]</scope>
    <source>
        <strain evidence="1 2">HS21</strain>
    </source>
</reference>
<gene>
    <name evidence="1" type="primary">phnI</name>
    <name evidence="1" type="ORF">KCTCHS21_53290</name>
</gene>
<dbReference type="Pfam" id="PF05861">
    <property type="entry name" value="PhnI"/>
    <property type="match status" value="1"/>
</dbReference>
<dbReference type="AlphaFoldDB" id="A0A3T1DCS4"/>
<dbReference type="Proteomes" id="UP000289856">
    <property type="component" value="Chromosome"/>
</dbReference>
<name>A0A3T1DCS4_9BACL</name>
<dbReference type="GO" id="GO:0016829">
    <property type="term" value="F:lyase activity"/>
    <property type="evidence" value="ECO:0007669"/>
    <property type="project" value="UniProtKB-KW"/>
</dbReference>
<dbReference type="PIRSF" id="PIRSF007313">
    <property type="entry name" value="PhnI"/>
    <property type="match status" value="1"/>
</dbReference>
<dbReference type="KEGG" id="cohn:KCTCHS21_53290"/>
<accession>A0A3T1DCS4</accession>
<proteinExistence type="predicted"/>
<sequence>MAYVAVTGGQRAIKEAEKLLKVYRCQAGDPPIEVSQIMNQMRLAVDRVMGEGSLYDPLLAALALKQAEGDAIEASFLIRAFRSTLPRNLYSQPIDTSDMDIIRRVSATFKDIPGGQYLGPTRDYSRRMLQMELLDENEENVRSFLTEYFKHSEINEIDGESKDEPLPSFPRVIDLLRSEGLLADKQVAEQEDATVDDITRNAISFPASRAARLQLMARGETGALLALAYSSARGYGDVHPTIGELRVGYVSLEIPHPIYEGESICIGKVLISEAEIVVREDDEASDSVQFGIGYGLCFGHNEDKVIAMGILDSSMKSEAGHAATPAEDEEFVLYHIDGIESSGFISHFKLPHYVDFQAELARARSINRKGT</sequence>
<keyword evidence="2" id="KW-1185">Reference proteome</keyword>
<dbReference type="GO" id="GO:0019634">
    <property type="term" value="P:organic phosphonate metabolic process"/>
    <property type="evidence" value="ECO:0007669"/>
    <property type="project" value="InterPro"/>
</dbReference>
<dbReference type="OrthoDB" id="9790536at2"/>
<dbReference type="RefSeq" id="WP_130615011.1">
    <property type="nucleotide sequence ID" value="NZ_AP019400.1"/>
</dbReference>
<evidence type="ECO:0000313" key="2">
    <source>
        <dbReference type="Proteomes" id="UP000289856"/>
    </source>
</evidence>
<keyword evidence="1" id="KW-0456">Lyase</keyword>
<protein>
    <submittedName>
        <fullName evidence="1">Carbon-phosphorus lyase complex subunit PhnI</fullName>
    </submittedName>
</protein>